<evidence type="ECO:0000259" key="6">
    <source>
        <dbReference type="PROSITE" id="PS50929"/>
    </source>
</evidence>
<keyword evidence="2 5" id="KW-0812">Transmembrane</keyword>
<dbReference type="GO" id="GO:0005524">
    <property type="term" value="F:ATP binding"/>
    <property type="evidence" value="ECO:0007669"/>
    <property type="project" value="InterPro"/>
</dbReference>
<organism evidence="7 8">
    <name type="scientific">Caerostris extrusa</name>
    <name type="common">Bark spider</name>
    <name type="synonym">Caerostris bankana</name>
    <dbReference type="NCBI Taxonomy" id="172846"/>
    <lineage>
        <taxon>Eukaryota</taxon>
        <taxon>Metazoa</taxon>
        <taxon>Ecdysozoa</taxon>
        <taxon>Arthropoda</taxon>
        <taxon>Chelicerata</taxon>
        <taxon>Arachnida</taxon>
        <taxon>Araneae</taxon>
        <taxon>Araneomorphae</taxon>
        <taxon>Entelegynae</taxon>
        <taxon>Araneoidea</taxon>
        <taxon>Araneidae</taxon>
        <taxon>Caerostris</taxon>
    </lineage>
</organism>
<evidence type="ECO:0000256" key="3">
    <source>
        <dbReference type="ARBA" id="ARBA00022989"/>
    </source>
</evidence>
<keyword evidence="3 5" id="KW-1133">Transmembrane helix</keyword>
<evidence type="ECO:0000256" key="4">
    <source>
        <dbReference type="ARBA" id="ARBA00023136"/>
    </source>
</evidence>
<dbReference type="AlphaFoldDB" id="A0AAV4MU65"/>
<dbReference type="EMBL" id="BPLR01002640">
    <property type="protein sequence ID" value="GIX76000.1"/>
    <property type="molecule type" value="Genomic_DNA"/>
</dbReference>
<comment type="subcellular location">
    <subcellularLocation>
        <location evidence="1">Membrane</location>
        <topology evidence="1">Multi-pass membrane protein</topology>
    </subcellularLocation>
</comment>
<dbReference type="InterPro" id="IPR036640">
    <property type="entry name" value="ABC1_TM_sf"/>
</dbReference>
<dbReference type="Pfam" id="PF00664">
    <property type="entry name" value="ABC_membrane"/>
    <property type="match status" value="1"/>
</dbReference>
<sequence>MGVAEEKQNLIHHVSDSSKEYGTITEKDSNEKRGTHCKKDGNLNIVSELKIDHGLKLSLEFYNIILTFSLLISNKNKNSRKEKDKVSLWQLFHYSKKWDVFLMIMGSFFAIINGAGWPILAIVFGSMTNTFLMQSTNQVPYDNSSVLVNQEVDEYQIISENVTMNNFEEYMTNFSLYYVYIGIAVFVASIIQILSWLMACERQVYIIRQEFFYQVLRHEIAWFDKHQSGELTTRLNDDLERIREGIGDKFSMLIQYASTFLAGFVVGFIKGWQLTLVIMSMTPLLTLSSAFLGK</sequence>
<comment type="caution">
    <text evidence="7">The sequence shown here is derived from an EMBL/GenBank/DDBJ whole genome shotgun (WGS) entry which is preliminary data.</text>
</comment>
<dbReference type="PROSITE" id="PS50929">
    <property type="entry name" value="ABC_TM1F"/>
    <property type="match status" value="1"/>
</dbReference>
<dbReference type="SUPFAM" id="SSF90123">
    <property type="entry name" value="ABC transporter transmembrane region"/>
    <property type="match status" value="1"/>
</dbReference>
<feature type="transmembrane region" description="Helical" evidence="5">
    <location>
        <begin position="177"/>
        <end position="199"/>
    </location>
</feature>
<feature type="domain" description="ABC transmembrane type-1" evidence="6">
    <location>
        <begin position="104"/>
        <end position="294"/>
    </location>
</feature>
<dbReference type="InterPro" id="IPR039421">
    <property type="entry name" value="Type_1_exporter"/>
</dbReference>
<keyword evidence="8" id="KW-1185">Reference proteome</keyword>
<feature type="transmembrane region" description="Helical" evidence="5">
    <location>
        <begin position="100"/>
        <end position="124"/>
    </location>
</feature>
<feature type="non-terminal residue" evidence="7">
    <location>
        <position position="294"/>
    </location>
</feature>
<evidence type="ECO:0000256" key="1">
    <source>
        <dbReference type="ARBA" id="ARBA00004141"/>
    </source>
</evidence>
<evidence type="ECO:0000313" key="7">
    <source>
        <dbReference type="EMBL" id="GIX76000.1"/>
    </source>
</evidence>
<name>A0AAV4MU65_CAEEX</name>
<proteinExistence type="predicted"/>
<evidence type="ECO:0000256" key="2">
    <source>
        <dbReference type="ARBA" id="ARBA00022692"/>
    </source>
</evidence>
<evidence type="ECO:0000256" key="5">
    <source>
        <dbReference type="SAM" id="Phobius"/>
    </source>
</evidence>
<protein>
    <submittedName>
        <fullName evidence="7">ATP-dependent translocase ABCB1</fullName>
    </submittedName>
</protein>
<reference evidence="7 8" key="1">
    <citation type="submission" date="2021-06" db="EMBL/GenBank/DDBJ databases">
        <title>Caerostris extrusa draft genome.</title>
        <authorList>
            <person name="Kono N."/>
            <person name="Arakawa K."/>
        </authorList>
    </citation>
    <scope>NUCLEOTIDE SEQUENCE [LARGE SCALE GENOMIC DNA]</scope>
</reference>
<evidence type="ECO:0000313" key="8">
    <source>
        <dbReference type="Proteomes" id="UP001054945"/>
    </source>
</evidence>
<accession>A0AAV4MU65</accession>
<dbReference type="GO" id="GO:0140359">
    <property type="term" value="F:ABC-type transporter activity"/>
    <property type="evidence" value="ECO:0007669"/>
    <property type="project" value="InterPro"/>
</dbReference>
<dbReference type="PANTHER" id="PTHR24222">
    <property type="entry name" value="ABC TRANSPORTER B FAMILY"/>
    <property type="match status" value="1"/>
</dbReference>
<dbReference type="Proteomes" id="UP001054945">
    <property type="component" value="Unassembled WGS sequence"/>
</dbReference>
<dbReference type="CDD" id="cd18577">
    <property type="entry name" value="ABC_6TM_Pgp_ABCB1_D1_like"/>
    <property type="match status" value="1"/>
</dbReference>
<dbReference type="PANTHER" id="PTHR24222:SF76">
    <property type="entry name" value="MYCOBACTIN IMPORT ATP-BINDING_PERMEASE PROTEIN IRTB"/>
    <property type="match status" value="1"/>
</dbReference>
<gene>
    <name evidence="7" type="primary">ABCB1</name>
    <name evidence="7" type="ORF">CEXT_458621</name>
</gene>
<dbReference type="GO" id="GO:0005886">
    <property type="term" value="C:plasma membrane"/>
    <property type="evidence" value="ECO:0007669"/>
    <property type="project" value="TreeGrafter"/>
</dbReference>
<dbReference type="InterPro" id="IPR011527">
    <property type="entry name" value="ABC1_TM_dom"/>
</dbReference>
<dbReference type="Gene3D" id="1.20.1560.10">
    <property type="entry name" value="ABC transporter type 1, transmembrane domain"/>
    <property type="match status" value="1"/>
</dbReference>
<keyword evidence="4 5" id="KW-0472">Membrane</keyword>